<reference evidence="1 2" key="1">
    <citation type="journal article" date="2019" name="Nat. Ecol. Evol.">
        <title>Megaphylogeny resolves global patterns of mushroom evolution.</title>
        <authorList>
            <person name="Varga T."/>
            <person name="Krizsan K."/>
            <person name="Foldi C."/>
            <person name="Dima B."/>
            <person name="Sanchez-Garcia M."/>
            <person name="Sanchez-Ramirez S."/>
            <person name="Szollosi G.J."/>
            <person name="Szarkandi J.G."/>
            <person name="Papp V."/>
            <person name="Albert L."/>
            <person name="Andreopoulos W."/>
            <person name="Angelini C."/>
            <person name="Antonin V."/>
            <person name="Barry K.W."/>
            <person name="Bougher N.L."/>
            <person name="Buchanan P."/>
            <person name="Buyck B."/>
            <person name="Bense V."/>
            <person name="Catcheside P."/>
            <person name="Chovatia M."/>
            <person name="Cooper J."/>
            <person name="Damon W."/>
            <person name="Desjardin D."/>
            <person name="Finy P."/>
            <person name="Geml J."/>
            <person name="Haridas S."/>
            <person name="Hughes K."/>
            <person name="Justo A."/>
            <person name="Karasinski D."/>
            <person name="Kautmanova I."/>
            <person name="Kiss B."/>
            <person name="Kocsube S."/>
            <person name="Kotiranta H."/>
            <person name="LaButti K.M."/>
            <person name="Lechner B.E."/>
            <person name="Liimatainen K."/>
            <person name="Lipzen A."/>
            <person name="Lukacs Z."/>
            <person name="Mihaltcheva S."/>
            <person name="Morgado L.N."/>
            <person name="Niskanen T."/>
            <person name="Noordeloos M.E."/>
            <person name="Ohm R.A."/>
            <person name="Ortiz-Santana B."/>
            <person name="Ovrebo C."/>
            <person name="Racz N."/>
            <person name="Riley R."/>
            <person name="Savchenko A."/>
            <person name="Shiryaev A."/>
            <person name="Soop K."/>
            <person name="Spirin V."/>
            <person name="Szebenyi C."/>
            <person name="Tomsovsky M."/>
            <person name="Tulloss R.E."/>
            <person name="Uehling J."/>
            <person name="Grigoriev I.V."/>
            <person name="Vagvolgyi C."/>
            <person name="Papp T."/>
            <person name="Martin F.M."/>
            <person name="Miettinen O."/>
            <person name="Hibbett D.S."/>
            <person name="Nagy L.G."/>
        </authorList>
    </citation>
    <scope>NUCLEOTIDE SEQUENCE [LARGE SCALE GENOMIC DNA]</scope>
    <source>
        <strain evidence="1 2">NL-1719</strain>
    </source>
</reference>
<evidence type="ECO:0000313" key="1">
    <source>
        <dbReference type="EMBL" id="TFK68918.1"/>
    </source>
</evidence>
<keyword evidence="2" id="KW-1185">Reference proteome</keyword>
<organism evidence="1 2">
    <name type="scientific">Pluteus cervinus</name>
    <dbReference type="NCBI Taxonomy" id="181527"/>
    <lineage>
        <taxon>Eukaryota</taxon>
        <taxon>Fungi</taxon>
        <taxon>Dikarya</taxon>
        <taxon>Basidiomycota</taxon>
        <taxon>Agaricomycotina</taxon>
        <taxon>Agaricomycetes</taxon>
        <taxon>Agaricomycetidae</taxon>
        <taxon>Agaricales</taxon>
        <taxon>Pluteineae</taxon>
        <taxon>Pluteaceae</taxon>
        <taxon>Pluteus</taxon>
    </lineage>
</organism>
<evidence type="ECO:0000313" key="2">
    <source>
        <dbReference type="Proteomes" id="UP000308600"/>
    </source>
</evidence>
<sequence>MNIHTDGKSLYHPAFNSPDADVTLTSSEGTLYRVPSFTLRTTSGTFRKLLSPPRGIDNPLDNPILVPEKNLTLEIALRMISGLELPKWHSFDELEDVLVLVEKWEAQGPISVIRSAVTAPMFLSEPLRLYALATRLGWEMEAKLASTCTLALSLYDEQHQPPLYRMSSKALLALLALHRSRRDEFQRLVDSDERFNVGNTENFLCPACSEPMDNHSWRELKAKMFMEMDQRPLGDTLTGLEMEEWPEGIACWNARCPTAGCGRLYYNKLSTLREIKDCIDRLPTTV</sequence>
<dbReference type="Proteomes" id="UP000308600">
    <property type="component" value="Unassembled WGS sequence"/>
</dbReference>
<name>A0ACD3ASI4_9AGAR</name>
<accession>A0ACD3ASI4</accession>
<dbReference type="EMBL" id="ML208341">
    <property type="protein sequence ID" value="TFK68918.1"/>
    <property type="molecule type" value="Genomic_DNA"/>
</dbReference>
<protein>
    <submittedName>
        <fullName evidence="1">Uncharacterized protein</fullName>
    </submittedName>
</protein>
<gene>
    <name evidence="1" type="ORF">BDN72DRAFT_768584</name>
</gene>
<proteinExistence type="predicted"/>